<keyword evidence="2 3" id="KW-0040">ANK repeat</keyword>
<dbReference type="PRINTS" id="PR01415">
    <property type="entry name" value="ANKYRIN"/>
</dbReference>
<dbReference type="Proteomes" id="UP000182658">
    <property type="component" value="Unassembled WGS sequence"/>
</dbReference>
<feature type="repeat" description="ANK" evidence="3">
    <location>
        <begin position="241"/>
        <end position="280"/>
    </location>
</feature>
<feature type="repeat" description="ANK" evidence="3">
    <location>
        <begin position="116"/>
        <end position="145"/>
    </location>
</feature>
<feature type="repeat" description="ANK" evidence="3">
    <location>
        <begin position="172"/>
        <end position="204"/>
    </location>
</feature>
<evidence type="ECO:0000256" key="1">
    <source>
        <dbReference type="ARBA" id="ARBA00022737"/>
    </source>
</evidence>
<feature type="repeat" description="ANK" evidence="3">
    <location>
        <begin position="281"/>
        <end position="313"/>
    </location>
</feature>
<keyword evidence="1" id="KW-0677">Repeat</keyword>
<reference evidence="4 5" key="1">
    <citation type="submission" date="2016-10" db="EMBL/GenBank/DDBJ databases">
        <title>Draft genome sequence of Coniochaeta ligniaria NRRL30616, a lignocellulolytic fungus for bioabatement of inhibitors in plant biomass hydrolysates.</title>
        <authorList>
            <consortium name="DOE Joint Genome Institute"/>
            <person name="Jimenez D.J."/>
            <person name="Hector R.E."/>
            <person name="Riley R."/>
            <person name="Sun H."/>
            <person name="Grigoriev I.V."/>
            <person name="Van Elsas J.D."/>
            <person name="Nichols N.N."/>
        </authorList>
    </citation>
    <scope>NUCLEOTIDE SEQUENCE [LARGE SCALE GENOMIC DNA]</scope>
    <source>
        <strain evidence="4 5">NRRL 30616</strain>
    </source>
</reference>
<dbReference type="InterPro" id="IPR036770">
    <property type="entry name" value="Ankyrin_rpt-contain_sf"/>
</dbReference>
<dbReference type="Gene3D" id="1.25.40.20">
    <property type="entry name" value="Ankyrin repeat-containing domain"/>
    <property type="match status" value="4"/>
</dbReference>
<proteinExistence type="predicted"/>
<dbReference type="InterPro" id="IPR002110">
    <property type="entry name" value="Ankyrin_rpt"/>
</dbReference>
<protein>
    <submittedName>
        <fullName evidence="4">Ankyrin</fullName>
    </submittedName>
</protein>
<evidence type="ECO:0000256" key="3">
    <source>
        <dbReference type="PROSITE-ProRule" id="PRU00023"/>
    </source>
</evidence>
<dbReference type="PROSITE" id="PS50088">
    <property type="entry name" value="ANK_REPEAT"/>
    <property type="match status" value="5"/>
</dbReference>
<accession>A0A1J7I688</accession>
<dbReference type="STRING" id="1408157.A0A1J7I688"/>
<dbReference type="InParanoid" id="A0A1J7I688"/>
<dbReference type="AlphaFoldDB" id="A0A1J7I688"/>
<dbReference type="PANTHER" id="PTHR24173">
    <property type="entry name" value="ANKYRIN REPEAT CONTAINING"/>
    <property type="match status" value="1"/>
</dbReference>
<dbReference type="Pfam" id="PF12796">
    <property type="entry name" value="Ank_2"/>
    <property type="match status" value="3"/>
</dbReference>
<gene>
    <name evidence="4" type="ORF">CONLIGDRAFT_694830</name>
</gene>
<feature type="repeat" description="ANK" evidence="3">
    <location>
        <begin position="520"/>
        <end position="552"/>
    </location>
</feature>
<dbReference type="OrthoDB" id="341259at2759"/>
<organism evidence="4 5">
    <name type="scientific">Coniochaeta ligniaria NRRL 30616</name>
    <dbReference type="NCBI Taxonomy" id="1408157"/>
    <lineage>
        <taxon>Eukaryota</taxon>
        <taxon>Fungi</taxon>
        <taxon>Dikarya</taxon>
        <taxon>Ascomycota</taxon>
        <taxon>Pezizomycotina</taxon>
        <taxon>Sordariomycetes</taxon>
        <taxon>Sordariomycetidae</taxon>
        <taxon>Coniochaetales</taxon>
        <taxon>Coniochaetaceae</taxon>
        <taxon>Coniochaeta</taxon>
    </lineage>
</organism>
<dbReference type="PROSITE" id="PS50297">
    <property type="entry name" value="ANK_REP_REGION"/>
    <property type="match status" value="2"/>
</dbReference>
<keyword evidence="5" id="KW-1185">Reference proteome</keyword>
<sequence>MATNDTASFSRPPILRLSVELILLAASYLEVDDLHALTLTSKLFHARINPELYKWNARHRDSSCLHWAAQTGELKTAQLALENKAGVNRCRPLQRLRLELDSDSDTGEHPEEPWISPLHHAAEHGHQEIVALLLSKGAHIDAPFHHIPGPDNVSFLLRDSRSRRGGWINRWPRRRALHVALAAKHCLVAELLVTSGASLDFDDTGLLACTALHVAARSGLISIIELLARKPDFNVNQRDTFGNTALHYASMNRSEYCTHEMEAVVLKLLSLGANIEASDYQGATPLMFAYVHCSRGAAKALVGANADIHAKDSNHRNLLYYAVTMKLWDRVCGDKYEPWFVRVVRTLISRGVRIDHPEGSLTHAEHLLDPDGTQQRSPWTASLWEAYHNKYFSICLLLQHATCRTTLMWESVKPVLDQPLELIPVRLFCALLHFAKKSLPEAELTGEINTLMDAIIRVSPSRTDKWYDLMLFSVQRICGLRESKDLLLLKTIRHQNQRLCRRLLELQPPTDLSIMKLPGSGSNILHLACDWGERHVVKDLIRYGADVNALDHLHRLPLSFAILNNNSDIAGVLVEKMSMPAMEDPYYTVFQLAIDRGHVEILTAIVEKFGCPSIPLGSDFTYVHLACQHQLGQWKTSSALDVILSHGADPNGGHGCPNSPLRYLLMEMWENPSPADLAATILDPIVLLIRHGAKIPHVFYYVLHYSGQDIDRMFLSKKLAEKLGASEVDKLSQLFPFPLPSSEALDSPTTT</sequence>
<evidence type="ECO:0000313" key="4">
    <source>
        <dbReference type="EMBL" id="OIW22883.1"/>
    </source>
</evidence>
<evidence type="ECO:0000256" key="2">
    <source>
        <dbReference type="ARBA" id="ARBA00023043"/>
    </source>
</evidence>
<dbReference type="SMART" id="SM00248">
    <property type="entry name" value="ANK"/>
    <property type="match status" value="10"/>
</dbReference>
<dbReference type="EMBL" id="KV875110">
    <property type="protein sequence ID" value="OIW22883.1"/>
    <property type="molecule type" value="Genomic_DNA"/>
</dbReference>
<dbReference type="SUPFAM" id="SSF48403">
    <property type="entry name" value="Ankyrin repeat"/>
    <property type="match status" value="2"/>
</dbReference>
<name>A0A1J7I688_9PEZI</name>
<evidence type="ECO:0000313" key="5">
    <source>
        <dbReference type="Proteomes" id="UP000182658"/>
    </source>
</evidence>
<dbReference type="PANTHER" id="PTHR24173:SF74">
    <property type="entry name" value="ANKYRIN REPEAT DOMAIN-CONTAINING PROTEIN 16"/>
    <property type="match status" value="1"/>
</dbReference>